<accession>A0A8J6NQ58</accession>
<proteinExistence type="predicted"/>
<dbReference type="Proteomes" id="UP000605201">
    <property type="component" value="Unassembled WGS sequence"/>
</dbReference>
<dbReference type="AlphaFoldDB" id="A0A8J6NQ58"/>
<dbReference type="EMBL" id="JACNIG010000143">
    <property type="protein sequence ID" value="MBC8431461.1"/>
    <property type="molecule type" value="Genomic_DNA"/>
</dbReference>
<comment type="caution">
    <text evidence="1">The sequence shown here is derived from an EMBL/GenBank/DDBJ whole genome shotgun (WGS) entry which is preliminary data.</text>
</comment>
<evidence type="ECO:0000313" key="1">
    <source>
        <dbReference type="EMBL" id="MBC8431461.1"/>
    </source>
</evidence>
<name>A0A8J6NQ58_9BACT</name>
<organism evidence="1 2">
    <name type="scientific">Candidatus Desulfatibia vada</name>
    <dbReference type="NCBI Taxonomy" id="2841696"/>
    <lineage>
        <taxon>Bacteria</taxon>
        <taxon>Pseudomonadati</taxon>
        <taxon>Thermodesulfobacteriota</taxon>
        <taxon>Desulfobacteria</taxon>
        <taxon>Desulfobacterales</taxon>
        <taxon>Desulfobacterales incertae sedis</taxon>
        <taxon>Candidatus Desulfatibia</taxon>
    </lineage>
</organism>
<gene>
    <name evidence="1" type="ORF">H8D96_06035</name>
</gene>
<sequence length="534" mass="59525">MKQSALETNDIKRLVELYTLGHEGPANEAPFYLHALGFDGEPGQLGAELILAFNKSAQADQELSKYALDLPPAVHFPDTVVLIDASNDRLPTGLESFRVLKDEIARSGIKARCLLVNTRPELMEAVNENPGSTLVISECVDAGAYNLEVLENLEQMGVIVLPGRVTAPGSIFSNKGLTYQMLQDAGQEDLLARYVTVPASQMNTSRVVASILDNVDKFSGEWNTRRFFVKPVTGGSGVGGFRISLTDEGYFVPDLSKVTGDALEIHPIHLDLDPNDDRRLDELLWIFSLFSADPYYRKQYMWVNLETLKDRYGTGDDREALRQHLLKTGAVHTDGARERSLDRAGMQAKLEEAIRRYEEYFSKRYDPVFCEHIDFGAWGLRVHYRLTGRGIQLECIYARIFQLALTEEGVSYVGSDNISNKHTGVLEAVRLTPIKEVMVNTVGGHAAFLDLLKRGGLAALALISTQQPDLRRRIPVRCQIDIAPIDGKIGEGNADTARGQALGTRWSSFTADMRAWFQDCLRHYSLRKSNNEQS</sequence>
<reference evidence="1 2" key="1">
    <citation type="submission" date="2020-08" db="EMBL/GenBank/DDBJ databases">
        <title>Bridging the membrane lipid divide: bacteria of the FCB group superphylum have the potential to synthesize archaeal ether lipids.</title>
        <authorList>
            <person name="Villanueva L."/>
            <person name="Von Meijenfeldt F.A.B."/>
            <person name="Westbye A.B."/>
            <person name="Yadav S."/>
            <person name="Hopmans E.C."/>
            <person name="Dutilh B.E."/>
            <person name="Sinninghe Damste J.S."/>
        </authorList>
    </citation>
    <scope>NUCLEOTIDE SEQUENCE [LARGE SCALE GENOMIC DNA]</scope>
    <source>
        <strain evidence="1">NIOZ-UU17</strain>
    </source>
</reference>
<protein>
    <submittedName>
        <fullName evidence="1">Uncharacterized protein</fullName>
    </submittedName>
</protein>
<evidence type="ECO:0000313" key="2">
    <source>
        <dbReference type="Proteomes" id="UP000605201"/>
    </source>
</evidence>